<sequence>MIGIARSSGYFCQWIISYEDVLSQLRDPLLSVLYRDPWIIPFVDSYNDFVREVKGLTLVSKGLIGKVFKEEERQLSEIYYKTLLLLGTISLPHQHNNIL</sequence>
<proteinExistence type="predicted"/>
<accession>A0A8D5U3L1</accession>
<name>A0A8D5U3L1_9CREN</name>
<dbReference type="EMBL" id="AP024597">
    <property type="protein sequence ID" value="BCU68741.1"/>
    <property type="molecule type" value="Genomic_DNA"/>
</dbReference>
<evidence type="ECO:0000313" key="1">
    <source>
        <dbReference type="EMBL" id="BCU68741.1"/>
    </source>
</evidence>
<gene>
    <name evidence="1" type="ORF">KN1_00380</name>
</gene>
<protein>
    <submittedName>
        <fullName evidence="1">Uncharacterized protein</fullName>
    </submittedName>
</protein>
<dbReference type="Proteomes" id="UP000825123">
    <property type="component" value="Chromosome"/>
</dbReference>
<evidence type="ECO:0000313" key="2">
    <source>
        <dbReference type="Proteomes" id="UP000825123"/>
    </source>
</evidence>
<dbReference type="KEGG" id="csty:KN1_00380"/>
<reference evidence="1 2" key="1">
    <citation type="submission" date="2021-04" db="EMBL/GenBank/DDBJ databases">
        <title>Complete genome sequence of Stygiolobus sp. KN-1.</title>
        <authorList>
            <person name="Nakamura K."/>
            <person name="Sakai H."/>
            <person name="Kurosawa N."/>
        </authorList>
    </citation>
    <scope>NUCLEOTIDE SEQUENCE [LARGE SCALE GENOMIC DNA]</scope>
    <source>
        <strain evidence="1 2">KN-1</strain>
    </source>
</reference>
<dbReference type="AlphaFoldDB" id="A0A8D5U3L1"/>
<organism evidence="1 2">
    <name type="scientific">Stygiolobus caldivivus</name>
    <dbReference type="NCBI Taxonomy" id="2824673"/>
    <lineage>
        <taxon>Archaea</taxon>
        <taxon>Thermoproteota</taxon>
        <taxon>Thermoprotei</taxon>
        <taxon>Sulfolobales</taxon>
        <taxon>Sulfolobaceae</taxon>
        <taxon>Stygiolobus</taxon>
    </lineage>
</organism>
<keyword evidence="2" id="KW-1185">Reference proteome</keyword>